<comment type="similarity">
    <text evidence="1">Belongs to the bacterial secretin family.</text>
</comment>
<reference evidence="5" key="1">
    <citation type="journal article" date="2019" name="Int. J. Syst. Evol. Microbiol.">
        <title>The Global Catalogue of Microorganisms (GCM) 10K type strain sequencing project: providing services to taxonomists for standard genome sequencing and annotation.</title>
        <authorList>
            <consortium name="The Broad Institute Genomics Platform"/>
            <consortium name="The Broad Institute Genome Sequencing Center for Infectious Disease"/>
            <person name="Wu L."/>
            <person name="Ma J."/>
        </authorList>
    </citation>
    <scope>NUCLEOTIDE SEQUENCE [LARGE SCALE GENOMIC DNA]</scope>
    <source>
        <strain evidence="5">CGMCC 1.16326</strain>
    </source>
</reference>
<dbReference type="PRINTS" id="PR00811">
    <property type="entry name" value="BCTERIALGSPD"/>
</dbReference>
<comment type="caution">
    <text evidence="4">The sequence shown here is derived from an EMBL/GenBank/DDBJ whole genome shotgun (WGS) entry which is preliminary data.</text>
</comment>
<dbReference type="PANTHER" id="PTHR30332:SF17">
    <property type="entry name" value="TYPE IV PILIATION SYSTEM PROTEIN DR_0774-RELATED"/>
    <property type="match status" value="1"/>
</dbReference>
<dbReference type="Pfam" id="PF13629">
    <property type="entry name" value="T2SS-T3SS_pil_N"/>
    <property type="match status" value="1"/>
</dbReference>
<evidence type="ECO:0000256" key="1">
    <source>
        <dbReference type="RuleBase" id="RU004003"/>
    </source>
</evidence>
<dbReference type="EMBL" id="JBHSLV010000072">
    <property type="protein sequence ID" value="MFC5396548.1"/>
    <property type="molecule type" value="Genomic_DNA"/>
</dbReference>
<dbReference type="InterPro" id="IPR004846">
    <property type="entry name" value="T2SS/T3SS_dom"/>
</dbReference>
<proteinExistence type="inferred from homology"/>
<evidence type="ECO:0000259" key="3">
    <source>
        <dbReference type="Pfam" id="PF13629"/>
    </source>
</evidence>
<gene>
    <name evidence="4" type="ORF">ACFPPC_28285</name>
</gene>
<organism evidence="4 5">
    <name type="scientific">Bosea vestrisii</name>
    <dbReference type="NCBI Taxonomy" id="151416"/>
    <lineage>
        <taxon>Bacteria</taxon>
        <taxon>Pseudomonadati</taxon>
        <taxon>Pseudomonadota</taxon>
        <taxon>Alphaproteobacteria</taxon>
        <taxon>Hyphomicrobiales</taxon>
        <taxon>Boseaceae</taxon>
        <taxon>Bosea</taxon>
    </lineage>
</organism>
<dbReference type="InterPro" id="IPR032789">
    <property type="entry name" value="T2SS-T3SS_pil_N"/>
</dbReference>
<dbReference type="InterPro" id="IPR001775">
    <property type="entry name" value="GspD/PilQ"/>
</dbReference>
<dbReference type="RefSeq" id="WP_377013106.1">
    <property type="nucleotide sequence ID" value="NZ_JBHSLV010000072.1"/>
</dbReference>
<evidence type="ECO:0000313" key="5">
    <source>
        <dbReference type="Proteomes" id="UP001596104"/>
    </source>
</evidence>
<name>A0ABW0HH21_9HYPH</name>
<keyword evidence="5" id="KW-1185">Reference proteome</keyword>
<feature type="domain" description="Pilus formation protein N-terminal" evidence="3">
    <location>
        <begin position="57"/>
        <end position="125"/>
    </location>
</feature>
<dbReference type="Pfam" id="PF00263">
    <property type="entry name" value="Secretin"/>
    <property type="match status" value="1"/>
</dbReference>
<evidence type="ECO:0000259" key="2">
    <source>
        <dbReference type="Pfam" id="PF00263"/>
    </source>
</evidence>
<evidence type="ECO:0000313" key="4">
    <source>
        <dbReference type="EMBL" id="MFC5396548.1"/>
    </source>
</evidence>
<dbReference type="InterPro" id="IPR050810">
    <property type="entry name" value="Bact_Secretion_Sys_Channel"/>
</dbReference>
<accession>A0ABW0HH21</accession>
<protein>
    <submittedName>
        <fullName evidence="4">Type II and III secretion system protein family protein</fullName>
    </submittedName>
</protein>
<dbReference type="PANTHER" id="PTHR30332">
    <property type="entry name" value="PROBABLE GENERAL SECRETION PATHWAY PROTEIN D"/>
    <property type="match status" value="1"/>
</dbReference>
<sequence>MTPMPNPDRGHARKRSLALSLTVLSLAMPICGMPVLAQSKGAAPVLNVGASEHAISRRLDLSIGRSLIVELPRDAKEVFVANPKVANAVVRSARKLFVIGMADGATSMFVMDAEGRQITALEIEVGRDLNVLRQTLRAAMPGAEIQVKPAGNSILLVGNVANASEATQAMDIANAFVGTSGEGASATKGAVINSLTIRGRDQVMVKVVVSEVARKAIKQLGINSNGEWKIGNFSLTPTIDNPFSVQPQQLAATAIAGKIGSLVNADGSARASNFTMRALERAGLSRVLAEPTVTAISGESAKFVAGGEIPVPNGYSCDITGRCNLSIVYKPIGVSLNFTPVVMSEGRISMRVATEVTEIDAENQLRLADTTQTGSVNAPGFRTRKSDTTVELPSGGTLATAGLIQRVSRQAINGLPALMNIPIIGAMFRSRDYQREETELMIAVTPYIVKPVGPNGLQRPDDGFVEAHDAQTILMGRLNKMYGSTSGGPIPQAYKGRVGFIAD</sequence>
<dbReference type="Proteomes" id="UP001596104">
    <property type="component" value="Unassembled WGS sequence"/>
</dbReference>
<feature type="domain" description="Type II/III secretion system secretin-like" evidence="2">
    <location>
        <begin position="278"/>
        <end position="450"/>
    </location>
</feature>